<proteinExistence type="predicted"/>
<comment type="caution">
    <text evidence="1">The sequence shown here is derived from an EMBL/GenBank/DDBJ whole genome shotgun (WGS) entry which is preliminary data.</text>
</comment>
<reference evidence="1" key="1">
    <citation type="submission" date="2023-04" db="EMBL/GenBank/DDBJ databases">
        <title>Ambrosiozyma monospora NBRC 10751.</title>
        <authorList>
            <person name="Ichikawa N."/>
            <person name="Sato H."/>
            <person name="Tonouchi N."/>
        </authorList>
    </citation>
    <scope>NUCLEOTIDE SEQUENCE</scope>
    <source>
        <strain evidence="1">NBRC 10751</strain>
    </source>
</reference>
<protein>
    <submittedName>
        <fullName evidence="1">Unnamed protein product</fullName>
    </submittedName>
</protein>
<gene>
    <name evidence="1" type="ORF">Amon02_000359200</name>
</gene>
<sequence>MLKPTDPTQVAKTNADAGVDEKQIEKISKGSKETELKKEQIRKSIAQKRDKDQLEFGLAFCLRIAGGKRERGKHHVDGDDENEGKEGSASGSGRRVGNGSGEGRADIDSKDTNGDGEGVEDDDFFD</sequence>
<name>A0ACB5T1A7_AMBMO</name>
<accession>A0ACB5T1A7</accession>
<keyword evidence="2" id="KW-1185">Reference proteome</keyword>
<dbReference type="EMBL" id="BSXS01002313">
    <property type="protein sequence ID" value="GME78748.1"/>
    <property type="molecule type" value="Genomic_DNA"/>
</dbReference>
<evidence type="ECO:0000313" key="2">
    <source>
        <dbReference type="Proteomes" id="UP001165064"/>
    </source>
</evidence>
<evidence type="ECO:0000313" key="1">
    <source>
        <dbReference type="EMBL" id="GME78748.1"/>
    </source>
</evidence>
<organism evidence="1 2">
    <name type="scientific">Ambrosiozyma monospora</name>
    <name type="common">Yeast</name>
    <name type="synonym">Endomycopsis monosporus</name>
    <dbReference type="NCBI Taxonomy" id="43982"/>
    <lineage>
        <taxon>Eukaryota</taxon>
        <taxon>Fungi</taxon>
        <taxon>Dikarya</taxon>
        <taxon>Ascomycota</taxon>
        <taxon>Saccharomycotina</taxon>
        <taxon>Pichiomycetes</taxon>
        <taxon>Pichiales</taxon>
        <taxon>Pichiaceae</taxon>
        <taxon>Ambrosiozyma</taxon>
    </lineage>
</organism>
<dbReference type="Proteomes" id="UP001165064">
    <property type="component" value="Unassembled WGS sequence"/>
</dbReference>